<dbReference type="NCBIfam" id="NF010217">
    <property type="entry name" value="PRK13678.1-4"/>
    <property type="match status" value="1"/>
</dbReference>
<keyword evidence="4" id="KW-1185">Reference proteome</keyword>
<dbReference type="InterPro" id="IPR009711">
    <property type="entry name" value="UPF0473"/>
</dbReference>
<proteinExistence type="inferred from homology"/>
<dbReference type="Proteomes" id="UP000239663">
    <property type="component" value="Unassembled WGS sequence"/>
</dbReference>
<evidence type="ECO:0000256" key="1">
    <source>
        <dbReference type="ARBA" id="ARBA00008439"/>
    </source>
</evidence>
<accession>A0A2S7N318</accession>
<protein>
    <recommendedName>
        <fullName evidence="2">UPF0473 protein CYL18_00510</fullName>
    </recommendedName>
</protein>
<gene>
    <name evidence="3" type="ORF">CYL18_00510</name>
</gene>
<sequence>MEENMITIIDEDGNEQLHEILLTFDLDDYDKQYVVFAPVGTDDDEDLIHVASYIPDESGEVGTLNDIEDDEEWAMVEEVINTFFEDEEE</sequence>
<comment type="similarity">
    <text evidence="1 2">Belongs to the UPF0473 family.</text>
</comment>
<dbReference type="AlphaFoldDB" id="A0A2S7N318"/>
<evidence type="ECO:0000313" key="4">
    <source>
        <dbReference type="Proteomes" id="UP000239663"/>
    </source>
</evidence>
<comment type="caution">
    <text evidence="3">The sequence shown here is derived from an EMBL/GenBank/DDBJ whole genome shotgun (WGS) entry which is preliminary data.</text>
</comment>
<dbReference type="Pfam" id="PF06949">
    <property type="entry name" value="DUF1292"/>
    <property type="match status" value="1"/>
</dbReference>
<organism evidence="3 4">
    <name type="scientific">Pradoshia eiseniae</name>
    <dbReference type="NCBI Taxonomy" id="2064768"/>
    <lineage>
        <taxon>Bacteria</taxon>
        <taxon>Bacillati</taxon>
        <taxon>Bacillota</taxon>
        <taxon>Bacilli</taxon>
        <taxon>Bacillales</taxon>
        <taxon>Bacillaceae</taxon>
        <taxon>Pradoshia</taxon>
    </lineage>
</organism>
<dbReference type="HAMAP" id="MF_01448">
    <property type="entry name" value="UPF0473"/>
    <property type="match status" value="1"/>
</dbReference>
<dbReference type="PANTHER" id="PTHR40066">
    <property type="entry name" value="UPF0473 PROTEIN CBO2561/CLC_2432"/>
    <property type="match status" value="1"/>
</dbReference>
<dbReference type="OrthoDB" id="2086132at2"/>
<reference evidence="3 4" key="1">
    <citation type="submission" date="2017-12" db="EMBL/GenBank/DDBJ databases">
        <title>Taxonomic description and draft genome of Pradoshia cofamensis Gen. nov., sp. nov., a thermotolerant bacillale isolated from anterior gut of earthworm Eisenia fetida.</title>
        <authorList>
            <person name="Saha T."/>
            <person name="Chakraborty R."/>
        </authorList>
    </citation>
    <scope>NUCLEOTIDE SEQUENCE [LARGE SCALE GENOMIC DNA]</scope>
    <source>
        <strain evidence="3 4">EAG3</strain>
    </source>
</reference>
<dbReference type="EMBL" id="PKOZ01000001">
    <property type="protein sequence ID" value="PQD96417.1"/>
    <property type="molecule type" value="Genomic_DNA"/>
</dbReference>
<evidence type="ECO:0000313" key="3">
    <source>
        <dbReference type="EMBL" id="PQD96417.1"/>
    </source>
</evidence>
<dbReference type="PANTHER" id="PTHR40066:SF1">
    <property type="entry name" value="UPF0473 PROTEIN CBO2561_CLC_2432"/>
    <property type="match status" value="1"/>
</dbReference>
<evidence type="ECO:0000256" key="2">
    <source>
        <dbReference type="HAMAP-Rule" id="MF_01448"/>
    </source>
</evidence>
<name>A0A2S7N318_9BACI</name>